<evidence type="ECO:0000256" key="7">
    <source>
        <dbReference type="SAM" id="MobiDB-lite"/>
    </source>
</evidence>
<protein>
    <submittedName>
        <fullName evidence="11">LysM peptidoglycan-binding domain-containing protein</fullName>
    </submittedName>
</protein>
<evidence type="ECO:0000256" key="1">
    <source>
        <dbReference type="ARBA" id="ARBA00007074"/>
    </source>
</evidence>
<gene>
    <name evidence="11" type="ORF">AAEO50_00450</name>
</gene>
<organism evidence="11 12">
    <name type="scientific">Rossellomorea oryzaecorticis</name>
    <dbReference type="NCBI Taxonomy" id="1396505"/>
    <lineage>
        <taxon>Bacteria</taxon>
        <taxon>Bacillati</taxon>
        <taxon>Bacillota</taxon>
        <taxon>Bacilli</taxon>
        <taxon>Bacillales</taxon>
        <taxon>Bacillaceae</taxon>
        <taxon>Rossellomorea</taxon>
    </lineage>
</organism>
<dbReference type="SUPFAM" id="SSF54001">
    <property type="entry name" value="Cysteine proteinases"/>
    <property type="match status" value="1"/>
</dbReference>
<dbReference type="CDD" id="cd00118">
    <property type="entry name" value="LysM"/>
    <property type="match status" value="3"/>
</dbReference>
<feature type="region of interest" description="Disordered" evidence="7">
    <location>
        <begin position="67"/>
        <end position="89"/>
    </location>
</feature>
<dbReference type="PROSITE" id="PS51935">
    <property type="entry name" value="NLPC_P60"/>
    <property type="match status" value="1"/>
</dbReference>
<sequence>MLFTVATTAVISTSFAAHASANTHKVEAGDTLWSISKKYDVSISELKQMNNLQNAVIFPRQQLVVTKNPTSSVPTNSNTTPPSVGEGSKTYTVKSGDTLIRIANSHSISLADLKKWNQISSHIIYPGQKLTVGASNPAQVKEPIKKEEDTTTAVKDKIESTTTQPVSNSDNVVYSVNPGDTLYKISREFSVSVQDIKQWNSLKSDVIHIGQKLELAKQQASNSPDREQVTVGQDSNKITSEALANLGAPYKWGGSSSSGFDCSGYIYHVFNKAGSDIKRQSSEGYFNRSYYVNTPELGDLVFFENTYKKGISHVGIYIGDQQFIHAGDNGVEISSLNNPYWKSKFDSFKRFY</sequence>
<feature type="signal peptide" evidence="8">
    <location>
        <begin position="1"/>
        <end position="19"/>
    </location>
</feature>
<dbReference type="InterPro" id="IPR000064">
    <property type="entry name" value="NLP_P60_dom"/>
</dbReference>
<keyword evidence="3 8" id="KW-0732">Signal</keyword>
<feature type="domain" description="LysM" evidence="9">
    <location>
        <begin position="22"/>
        <end position="65"/>
    </location>
</feature>
<dbReference type="InterPro" id="IPR036779">
    <property type="entry name" value="LysM_dom_sf"/>
</dbReference>
<dbReference type="Gene3D" id="3.10.350.10">
    <property type="entry name" value="LysM domain"/>
    <property type="match status" value="3"/>
</dbReference>
<keyword evidence="4" id="KW-0677">Repeat</keyword>
<accession>A0ABU9K407</accession>
<feature type="domain" description="LysM" evidence="9">
    <location>
        <begin position="89"/>
        <end position="132"/>
    </location>
</feature>
<comment type="caution">
    <text evidence="11">The sequence shown here is derived from an EMBL/GenBank/DDBJ whole genome shotgun (WGS) entry which is preliminary data.</text>
</comment>
<dbReference type="InterPro" id="IPR018392">
    <property type="entry name" value="LysM"/>
</dbReference>
<dbReference type="Pfam" id="PF01476">
    <property type="entry name" value="LysM"/>
    <property type="match status" value="3"/>
</dbReference>
<dbReference type="Pfam" id="PF00877">
    <property type="entry name" value="NLPC_P60"/>
    <property type="match status" value="1"/>
</dbReference>
<evidence type="ECO:0000313" key="12">
    <source>
        <dbReference type="Proteomes" id="UP001389717"/>
    </source>
</evidence>
<evidence type="ECO:0000256" key="3">
    <source>
        <dbReference type="ARBA" id="ARBA00022729"/>
    </source>
</evidence>
<dbReference type="InterPro" id="IPR051202">
    <property type="entry name" value="Peptidase_C40"/>
</dbReference>
<dbReference type="SMART" id="SM00257">
    <property type="entry name" value="LysM"/>
    <property type="match status" value="3"/>
</dbReference>
<dbReference type="InterPro" id="IPR038765">
    <property type="entry name" value="Papain-like_cys_pep_sf"/>
</dbReference>
<dbReference type="Proteomes" id="UP001389717">
    <property type="component" value="Unassembled WGS sequence"/>
</dbReference>
<evidence type="ECO:0000256" key="5">
    <source>
        <dbReference type="ARBA" id="ARBA00022801"/>
    </source>
</evidence>
<reference evidence="11 12" key="1">
    <citation type="submission" date="2024-04" db="EMBL/GenBank/DDBJ databases">
        <title>Bacillus oryzaecorticis sp. nov., a moderately halophilic bacterium isolated from rice husks.</title>
        <authorList>
            <person name="Zhu H.-S."/>
        </authorList>
    </citation>
    <scope>NUCLEOTIDE SEQUENCE [LARGE SCALE GENOMIC DNA]</scope>
    <source>
        <strain evidence="11 12">ZC255</strain>
    </source>
</reference>
<evidence type="ECO:0000256" key="2">
    <source>
        <dbReference type="ARBA" id="ARBA00022670"/>
    </source>
</evidence>
<dbReference type="SUPFAM" id="SSF54106">
    <property type="entry name" value="LysM domain"/>
    <property type="match status" value="3"/>
</dbReference>
<comment type="similarity">
    <text evidence="1">Belongs to the peptidase C40 family.</text>
</comment>
<evidence type="ECO:0000256" key="6">
    <source>
        <dbReference type="ARBA" id="ARBA00022807"/>
    </source>
</evidence>
<dbReference type="PANTHER" id="PTHR47053:SF4">
    <property type="entry name" value="ENDOPEPTIDASE LYTE-RELATED"/>
    <property type="match status" value="1"/>
</dbReference>
<dbReference type="PROSITE" id="PS51782">
    <property type="entry name" value="LYSM"/>
    <property type="match status" value="3"/>
</dbReference>
<feature type="domain" description="LysM" evidence="9">
    <location>
        <begin position="172"/>
        <end position="215"/>
    </location>
</feature>
<evidence type="ECO:0000256" key="4">
    <source>
        <dbReference type="ARBA" id="ARBA00022737"/>
    </source>
</evidence>
<feature type="compositionally biased region" description="Low complexity" evidence="7">
    <location>
        <begin position="68"/>
        <end position="84"/>
    </location>
</feature>
<keyword evidence="2" id="KW-0645">Protease</keyword>
<feature type="chain" id="PRO_5045177252" evidence="8">
    <location>
        <begin position="20"/>
        <end position="352"/>
    </location>
</feature>
<dbReference type="Gene3D" id="3.90.1720.10">
    <property type="entry name" value="endopeptidase domain like (from Nostoc punctiforme)"/>
    <property type="match status" value="1"/>
</dbReference>
<evidence type="ECO:0000256" key="8">
    <source>
        <dbReference type="SAM" id="SignalP"/>
    </source>
</evidence>
<name>A0ABU9K407_9BACI</name>
<keyword evidence="5" id="KW-0378">Hydrolase</keyword>
<feature type="domain" description="NlpC/P60" evidence="10">
    <location>
        <begin position="232"/>
        <end position="352"/>
    </location>
</feature>
<evidence type="ECO:0000259" key="9">
    <source>
        <dbReference type="PROSITE" id="PS51782"/>
    </source>
</evidence>
<dbReference type="PANTHER" id="PTHR47053">
    <property type="entry name" value="MUREIN DD-ENDOPEPTIDASE MEPH-RELATED"/>
    <property type="match status" value="1"/>
</dbReference>
<evidence type="ECO:0000313" key="11">
    <source>
        <dbReference type="EMBL" id="MEL3970738.1"/>
    </source>
</evidence>
<dbReference type="EMBL" id="JBBYAF010000001">
    <property type="protein sequence ID" value="MEL3970738.1"/>
    <property type="molecule type" value="Genomic_DNA"/>
</dbReference>
<dbReference type="RefSeq" id="WP_341979480.1">
    <property type="nucleotide sequence ID" value="NZ_JBBYAF010000001.1"/>
</dbReference>
<keyword evidence="12" id="KW-1185">Reference proteome</keyword>
<proteinExistence type="inferred from homology"/>
<evidence type="ECO:0000259" key="10">
    <source>
        <dbReference type="PROSITE" id="PS51935"/>
    </source>
</evidence>
<keyword evidence="6" id="KW-0788">Thiol protease</keyword>